<dbReference type="PANTHER" id="PTHR15615:SF108">
    <property type="entry name" value="PROTEIN CNPPD1"/>
    <property type="match status" value="1"/>
</dbReference>
<gene>
    <name evidence="1" type="ORF">Esi_0023_0025</name>
</gene>
<protein>
    <recommendedName>
        <fullName evidence="3">Cyclin</fullName>
    </recommendedName>
</protein>
<dbReference type="Proteomes" id="UP000002630">
    <property type="component" value="Linkage Group LG08"/>
</dbReference>
<dbReference type="eggNOG" id="KOG1674">
    <property type="taxonomic scope" value="Eukaryota"/>
</dbReference>
<reference evidence="1 2" key="1">
    <citation type="journal article" date="2010" name="Nature">
        <title>The Ectocarpus genome and the independent evolution of multicellularity in brown algae.</title>
        <authorList>
            <person name="Cock J.M."/>
            <person name="Sterck L."/>
            <person name="Rouze P."/>
            <person name="Scornet D."/>
            <person name="Allen A.E."/>
            <person name="Amoutzias G."/>
            <person name="Anthouard V."/>
            <person name="Artiguenave F."/>
            <person name="Aury J.M."/>
            <person name="Badger J.H."/>
            <person name="Beszteri B."/>
            <person name="Billiau K."/>
            <person name="Bonnet E."/>
            <person name="Bothwell J.H."/>
            <person name="Bowler C."/>
            <person name="Boyen C."/>
            <person name="Brownlee C."/>
            <person name="Carrano C.J."/>
            <person name="Charrier B."/>
            <person name="Cho G.Y."/>
            <person name="Coelho S.M."/>
            <person name="Collen J."/>
            <person name="Corre E."/>
            <person name="Da Silva C."/>
            <person name="Delage L."/>
            <person name="Delaroque N."/>
            <person name="Dittami S.M."/>
            <person name="Doulbeau S."/>
            <person name="Elias M."/>
            <person name="Farnham G."/>
            <person name="Gachon C.M."/>
            <person name="Gschloessl B."/>
            <person name="Heesch S."/>
            <person name="Jabbari K."/>
            <person name="Jubin C."/>
            <person name="Kawai H."/>
            <person name="Kimura K."/>
            <person name="Kloareg B."/>
            <person name="Kupper F.C."/>
            <person name="Lang D."/>
            <person name="Le Bail A."/>
            <person name="Leblanc C."/>
            <person name="Lerouge P."/>
            <person name="Lohr M."/>
            <person name="Lopez P.J."/>
            <person name="Martens C."/>
            <person name="Maumus F."/>
            <person name="Michel G."/>
            <person name="Miranda-Saavedra D."/>
            <person name="Morales J."/>
            <person name="Moreau H."/>
            <person name="Motomura T."/>
            <person name="Nagasato C."/>
            <person name="Napoli C.A."/>
            <person name="Nelson D.R."/>
            <person name="Nyvall-Collen P."/>
            <person name="Peters A.F."/>
            <person name="Pommier C."/>
            <person name="Potin P."/>
            <person name="Poulain J."/>
            <person name="Quesneville H."/>
            <person name="Read B."/>
            <person name="Rensing S.A."/>
            <person name="Ritter A."/>
            <person name="Rousvoal S."/>
            <person name="Samanta M."/>
            <person name="Samson G."/>
            <person name="Schroeder D.C."/>
            <person name="Segurens B."/>
            <person name="Strittmatter M."/>
            <person name="Tonon T."/>
            <person name="Tregear J.W."/>
            <person name="Valentin K."/>
            <person name="von Dassow P."/>
            <person name="Yamagishi T."/>
            <person name="Van de Peer Y."/>
            <person name="Wincker P."/>
        </authorList>
    </citation>
    <scope>NUCLEOTIDE SEQUENCE [LARGE SCALE GENOMIC DNA]</scope>
    <source>
        <strain evidence="2">Ec32 / CCAP1310/4</strain>
    </source>
</reference>
<dbReference type="Pfam" id="PF08613">
    <property type="entry name" value="Cyclin"/>
    <property type="match status" value="1"/>
</dbReference>
<evidence type="ECO:0000313" key="1">
    <source>
        <dbReference type="EMBL" id="CBN76823.1"/>
    </source>
</evidence>
<evidence type="ECO:0008006" key="3">
    <source>
        <dbReference type="Google" id="ProtNLM"/>
    </source>
</evidence>
<dbReference type="OMA" id="QTRYLEC"/>
<dbReference type="GO" id="GO:0019901">
    <property type="term" value="F:protein kinase binding"/>
    <property type="evidence" value="ECO:0007669"/>
    <property type="project" value="InterPro"/>
</dbReference>
<evidence type="ECO:0000313" key="2">
    <source>
        <dbReference type="Proteomes" id="UP000002630"/>
    </source>
</evidence>
<sequence>MESTPEQVSEGRALVTVLACVLEKLIQANANSGHDHLEAGAVTKFHALRPPGIGVAEYLDRILKYSSCSNECFVLGLIYMDRFIQRNDFALTALNVHRVAITSVMVAAKFFDDQYYNNAYYAKVGGVPCVEMNSLEIEFLFGLDFNLAVTSEEYRNYRERLGEHSNCSVCGCSGAVVKSQQPPSGLLQDGARDGRLVYRVSWDTRIGE</sequence>
<dbReference type="STRING" id="2880.D8LIT9"/>
<dbReference type="InterPro" id="IPR036915">
    <property type="entry name" value="Cyclin-like_sf"/>
</dbReference>
<dbReference type="OrthoDB" id="337735at2759"/>
<dbReference type="InParanoid" id="D8LIT9"/>
<dbReference type="InterPro" id="IPR013922">
    <property type="entry name" value="Cyclin_PHO80-like"/>
</dbReference>
<dbReference type="EMBL" id="FN648409">
    <property type="protein sequence ID" value="CBN76823.1"/>
    <property type="molecule type" value="Genomic_DNA"/>
</dbReference>
<dbReference type="AlphaFoldDB" id="D8LIT9"/>
<name>D8LIT9_ECTSI</name>
<organism evidence="1 2">
    <name type="scientific">Ectocarpus siliculosus</name>
    <name type="common">Brown alga</name>
    <name type="synonym">Conferva siliculosa</name>
    <dbReference type="NCBI Taxonomy" id="2880"/>
    <lineage>
        <taxon>Eukaryota</taxon>
        <taxon>Sar</taxon>
        <taxon>Stramenopiles</taxon>
        <taxon>Ochrophyta</taxon>
        <taxon>PX clade</taxon>
        <taxon>Phaeophyceae</taxon>
        <taxon>Ectocarpales</taxon>
        <taxon>Ectocarpaceae</taxon>
        <taxon>Ectocarpus</taxon>
    </lineage>
</organism>
<dbReference type="SUPFAM" id="SSF47954">
    <property type="entry name" value="Cyclin-like"/>
    <property type="match status" value="1"/>
</dbReference>
<proteinExistence type="predicted"/>
<dbReference type="PANTHER" id="PTHR15615">
    <property type="match status" value="1"/>
</dbReference>
<keyword evidence="2" id="KW-1185">Reference proteome</keyword>
<accession>D8LIT9</accession>
<dbReference type="EMBL" id="FN649733">
    <property type="protein sequence ID" value="CBN76823.1"/>
    <property type="molecule type" value="Genomic_DNA"/>
</dbReference>
<dbReference type="Gene3D" id="1.10.472.10">
    <property type="entry name" value="Cyclin-like"/>
    <property type="match status" value="1"/>
</dbReference>